<protein>
    <submittedName>
        <fullName evidence="1">Mitochondrial fission process protein 1</fullName>
    </submittedName>
</protein>
<comment type="caution">
    <text evidence="1">The sequence shown here is derived from an EMBL/GenBank/DDBJ whole genome shotgun (WGS) entry which is preliminary data.</text>
</comment>
<gene>
    <name evidence="1" type="ORF">WISP_28110</name>
</gene>
<name>A0ABQ9DLP5_9PASS</name>
<reference evidence="1" key="1">
    <citation type="submission" date="2019-10" db="EMBL/GenBank/DDBJ databases">
        <authorList>
            <person name="Soares A.E.R."/>
            <person name="Aleixo A."/>
            <person name="Schneider P."/>
            <person name="Miyaki C.Y."/>
            <person name="Schneider M.P."/>
            <person name="Mello C."/>
            <person name="Vasconcelos A.T.R."/>
        </authorList>
    </citation>
    <scope>NUCLEOTIDE SEQUENCE</scope>
    <source>
        <tissue evidence="1">Muscle</tissue>
    </source>
</reference>
<dbReference type="Proteomes" id="UP001145742">
    <property type="component" value="Unassembled WGS sequence"/>
</dbReference>
<dbReference type="EMBL" id="WHWB01032654">
    <property type="protein sequence ID" value="KAJ7424578.1"/>
    <property type="molecule type" value="Genomic_DNA"/>
</dbReference>
<evidence type="ECO:0000313" key="1">
    <source>
        <dbReference type="EMBL" id="KAJ7424578.1"/>
    </source>
</evidence>
<proteinExistence type="predicted"/>
<organism evidence="1 2">
    <name type="scientific">Willisornis vidua</name>
    <name type="common">Xingu scale-backed antbird</name>
    <dbReference type="NCBI Taxonomy" id="1566151"/>
    <lineage>
        <taxon>Eukaryota</taxon>
        <taxon>Metazoa</taxon>
        <taxon>Chordata</taxon>
        <taxon>Craniata</taxon>
        <taxon>Vertebrata</taxon>
        <taxon>Euteleostomi</taxon>
        <taxon>Archelosauria</taxon>
        <taxon>Archosauria</taxon>
        <taxon>Dinosauria</taxon>
        <taxon>Saurischia</taxon>
        <taxon>Theropoda</taxon>
        <taxon>Coelurosauria</taxon>
        <taxon>Aves</taxon>
        <taxon>Neognathae</taxon>
        <taxon>Neoaves</taxon>
        <taxon>Telluraves</taxon>
        <taxon>Australaves</taxon>
        <taxon>Passeriformes</taxon>
        <taxon>Thamnophilidae</taxon>
        <taxon>Willisornis</taxon>
    </lineage>
</organism>
<sequence length="120" mass="13497">MASLETQTKSLCADKWGMGTKQEEMEICAHLRDCDLIGTTETWCDGSCDWSVGVEGNKFFRKDKKGKQAWAVSLYAKDQLECVELHLGMDGELAESLWVRNTGRERTGGIRAGICYRLSR</sequence>
<accession>A0ABQ9DLP5</accession>
<evidence type="ECO:0000313" key="2">
    <source>
        <dbReference type="Proteomes" id="UP001145742"/>
    </source>
</evidence>
<keyword evidence="2" id="KW-1185">Reference proteome</keyword>